<dbReference type="AlphaFoldDB" id="A0A1M7YL99"/>
<name>A0A1M7YL99_9FIRM</name>
<keyword evidence="2" id="KW-1185">Reference proteome</keyword>
<dbReference type="RefSeq" id="WP_073590736.1">
    <property type="nucleotide sequence ID" value="NZ_FRFD01000013.1"/>
</dbReference>
<proteinExistence type="predicted"/>
<organism evidence="1 2">
    <name type="scientific">Anaerocolumna xylanovorans DSM 12503</name>
    <dbReference type="NCBI Taxonomy" id="1121345"/>
    <lineage>
        <taxon>Bacteria</taxon>
        <taxon>Bacillati</taxon>
        <taxon>Bacillota</taxon>
        <taxon>Clostridia</taxon>
        <taxon>Lachnospirales</taxon>
        <taxon>Lachnospiraceae</taxon>
        <taxon>Anaerocolumna</taxon>
    </lineage>
</organism>
<dbReference type="EMBL" id="FRFD01000013">
    <property type="protein sequence ID" value="SHO53403.1"/>
    <property type="molecule type" value="Genomic_DNA"/>
</dbReference>
<sequence length="332" mass="38556">MQKKEIAIPEVVDDIEKLPVLNFGKQYMNNSKISRIISTKDIPIGEQIKEIKILMQDSIINLVNIWADPCITLSQQVTQFDMAVMDAAYTIMCSGQMILTAEWIAKVLSGNTKQKVTQQKLVVIRKSIDKLRYIHIKIDCKDEMNTRRDTKDKIKKYVYESYLLPLDKIEAIYQSNGTEIIAYPVLRKPALYTYAELVQQIINVPAELLDTQKYYSDTDDAILIKRYVIKRVAQILNKKNKMHSNKISYLWYENKEAQGLYAELGYIPDDNDDIWRKKTKFMINKIVKSTLLSLKDKKIINDFEEYRTSGTKNPASPVMGYQVYIGKQVKNR</sequence>
<accession>A0A1M7YL99</accession>
<dbReference type="OrthoDB" id="2040355at2"/>
<dbReference type="Proteomes" id="UP000184612">
    <property type="component" value="Unassembled WGS sequence"/>
</dbReference>
<reference evidence="1 2" key="1">
    <citation type="submission" date="2016-12" db="EMBL/GenBank/DDBJ databases">
        <authorList>
            <person name="Song W.-J."/>
            <person name="Kurnit D.M."/>
        </authorList>
    </citation>
    <scope>NUCLEOTIDE SEQUENCE [LARGE SCALE GENOMIC DNA]</scope>
    <source>
        <strain evidence="1 2">DSM 12503</strain>
    </source>
</reference>
<protein>
    <submittedName>
        <fullName evidence="1">Uncharacterized protein</fullName>
    </submittedName>
</protein>
<evidence type="ECO:0000313" key="1">
    <source>
        <dbReference type="EMBL" id="SHO53403.1"/>
    </source>
</evidence>
<evidence type="ECO:0000313" key="2">
    <source>
        <dbReference type="Proteomes" id="UP000184612"/>
    </source>
</evidence>
<gene>
    <name evidence="1" type="ORF">SAMN02745217_04107</name>
</gene>